<reference evidence="2 3" key="1">
    <citation type="submission" date="2014-08" db="EMBL/GenBank/DDBJ databases">
        <title>Genome sequence of Tetragenococcus muriaticus.</title>
        <authorList>
            <person name="Chuea-nongthon C."/>
            <person name="Rodtong S."/>
            <person name="Yongsawatdigul J."/>
            <person name="Steele J.L."/>
            <person name="Liu X.-y."/>
            <person name="Speers J."/>
            <person name="Glasner J.D."/>
            <person name="Neeno-Eckwall E.C."/>
        </authorList>
    </citation>
    <scope>NUCLEOTIDE SEQUENCE [LARGE SCALE GENOMIC DNA]</scope>
    <source>
        <strain evidence="2 3">3MR10-3</strain>
    </source>
</reference>
<accession>A0A091C6N9</accession>
<name>A0A091C6N9_9ENTE</name>
<feature type="region of interest" description="Disordered" evidence="1">
    <location>
        <begin position="1"/>
        <end position="56"/>
    </location>
</feature>
<sequence>MIGRRCATNHWAQASKKLRTGQKAAPKQKKMTKQQRQAKARRRGALAGAIRSAFKK</sequence>
<organism evidence="2 3">
    <name type="scientific">Tetragenococcus muriaticus 3MR10-3</name>
    <dbReference type="NCBI Taxonomy" id="1302648"/>
    <lineage>
        <taxon>Bacteria</taxon>
        <taxon>Bacillati</taxon>
        <taxon>Bacillota</taxon>
        <taxon>Bacilli</taxon>
        <taxon>Lactobacillales</taxon>
        <taxon>Enterococcaceae</taxon>
        <taxon>Tetragenococcus</taxon>
    </lineage>
</organism>
<dbReference type="RefSeq" id="WP_197052258.1">
    <property type="nucleotide sequence ID" value="NZ_JPVT01000041.1"/>
</dbReference>
<dbReference type="EMBL" id="JPVT01000041">
    <property type="protein sequence ID" value="KFN92579.1"/>
    <property type="molecule type" value="Genomic_DNA"/>
</dbReference>
<gene>
    <name evidence="2" type="ORF">TMU3MR103_0380</name>
</gene>
<dbReference type="Proteomes" id="UP000029381">
    <property type="component" value="Unassembled WGS sequence"/>
</dbReference>
<feature type="compositionally biased region" description="Low complexity" evidence="1">
    <location>
        <begin position="45"/>
        <end position="56"/>
    </location>
</feature>
<evidence type="ECO:0000256" key="1">
    <source>
        <dbReference type="SAM" id="MobiDB-lite"/>
    </source>
</evidence>
<keyword evidence="3" id="KW-1185">Reference proteome</keyword>
<evidence type="ECO:0000313" key="2">
    <source>
        <dbReference type="EMBL" id="KFN92579.1"/>
    </source>
</evidence>
<comment type="caution">
    <text evidence="2">The sequence shown here is derived from an EMBL/GenBank/DDBJ whole genome shotgun (WGS) entry which is preliminary data.</text>
</comment>
<dbReference type="PATRIC" id="fig|1302648.3.peg.367"/>
<proteinExistence type="predicted"/>
<feature type="compositionally biased region" description="Basic residues" evidence="1">
    <location>
        <begin position="16"/>
        <end position="44"/>
    </location>
</feature>
<protein>
    <submittedName>
        <fullName evidence="2">Uncharacterized protein</fullName>
    </submittedName>
</protein>
<evidence type="ECO:0000313" key="3">
    <source>
        <dbReference type="Proteomes" id="UP000029381"/>
    </source>
</evidence>
<dbReference type="AlphaFoldDB" id="A0A091C6N9"/>